<dbReference type="RefSeq" id="WP_011899377.1">
    <property type="nucleotide sequence ID" value="NZ_JBANEX010000124.1"/>
</dbReference>
<keyword evidence="1" id="KW-0614">Plasmid</keyword>
<accession>A0A189PGC2</accession>
<dbReference type="OMA" id="ENMAGYS"/>
<geneLocation type="plasmid" evidence="1">
    <name>pAsa4b</name>
</geneLocation>
<organism evidence="1">
    <name type="scientific">Aeromonas salmonicida subsp. salmonicida</name>
    <dbReference type="NCBI Taxonomy" id="29491"/>
    <lineage>
        <taxon>Bacteria</taxon>
        <taxon>Pseudomonadati</taxon>
        <taxon>Pseudomonadota</taxon>
        <taxon>Gammaproteobacteria</taxon>
        <taxon>Aeromonadales</taxon>
        <taxon>Aeromonadaceae</taxon>
        <taxon>Aeromonas</taxon>
    </lineage>
</organism>
<sequence>MEKLHLKDGYSIYFADVYFDDVIYSMGTGLGFTDVIYGYSLGRDQQEAEQLVTEKYNGKVSAKPNGDEVRVKTVYLRLARSQDINRYTFPENMAGYSYAIQ</sequence>
<dbReference type="AlphaFoldDB" id="A0A189PGC2"/>
<dbReference type="PATRIC" id="fig|29491.15.peg.47"/>
<proteinExistence type="predicted"/>
<name>A0A189PGC2_AERSS</name>
<evidence type="ECO:0000313" key="1">
    <source>
        <dbReference type="EMBL" id="ALL42222.1"/>
    </source>
</evidence>
<protein>
    <submittedName>
        <fullName evidence="1">Uncharacterized protein</fullName>
    </submittedName>
</protein>
<reference evidence="1" key="1">
    <citation type="submission" date="2015-06" db="EMBL/GenBank/DDBJ databases">
        <title>Antimicrobial resistance-carrying plasmid pAsa4 variants found in Aeromonas salmonicida subsp. salmonicida: general architecture, construction blocks and gene elimination.</title>
        <authorList>
            <person name="Tanaka K.H."/>
            <person name="Vincent A.T."/>
            <person name="Trudel M.V."/>
            <person name="Paquet V.E."/>
            <person name="Frenette M."/>
            <person name="Charette S.J."/>
        </authorList>
    </citation>
    <scope>NUCLEOTIDE SEQUENCE</scope>
    <source>
        <strain evidence="1">01-B522</strain>
        <plasmid evidence="1">pAsa4b</plasmid>
    </source>
</reference>
<dbReference type="EMBL" id="KT033469">
    <property type="protein sequence ID" value="ALL42222.1"/>
    <property type="molecule type" value="Genomic_DNA"/>
</dbReference>